<feature type="region of interest" description="Disordered" evidence="9">
    <location>
        <begin position="77"/>
        <end position="146"/>
    </location>
</feature>
<evidence type="ECO:0000313" key="12">
    <source>
        <dbReference type="Proteomes" id="UP001491310"/>
    </source>
</evidence>
<evidence type="ECO:0000256" key="4">
    <source>
        <dbReference type="ARBA" id="ARBA00023054"/>
    </source>
</evidence>
<feature type="domain" description="Kinesin motor" evidence="10">
    <location>
        <begin position="152"/>
        <end position="481"/>
    </location>
</feature>
<feature type="compositionally biased region" description="Low complexity" evidence="9">
    <location>
        <begin position="13"/>
        <end position="25"/>
    </location>
</feature>
<keyword evidence="1" id="KW-0493">Microtubule</keyword>
<feature type="coiled-coil region" evidence="8">
    <location>
        <begin position="865"/>
        <end position="999"/>
    </location>
</feature>
<organism evidence="11 12">
    <name type="scientific">Coccomyxa subellipsoidea</name>
    <dbReference type="NCBI Taxonomy" id="248742"/>
    <lineage>
        <taxon>Eukaryota</taxon>
        <taxon>Viridiplantae</taxon>
        <taxon>Chlorophyta</taxon>
        <taxon>core chlorophytes</taxon>
        <taxon>Trebouxiophyceae</taxon>
        <taxon>Trebouxiophyceae incertae sedis</taxon>
        <taxon>Coccomyxaceae</taxon>
        <taxon>Coccomyxa</taxon>
    </lineage>
</organism>
<dbReference type="PROSITE" id="PS00411">
    <property type="entry name" value="KINESIN_MOTOR_1"/>
    <property type="match status" value="1"/>
</dbReference>
<feature type="binding site" evidence="7">
    <location>
        <begin position="232"/>
        <end position="239"/>
    </location>
    <ligand>
        <name>ATP</name>
        <dbReference type="ChEBI" id="CHEBI:30616"/>
    </ligand>
</feature>
<comment type="similarity">
    <text evidence="6">Belongs to the TRAFAC class myosin-kinesin ATPase superfamily. Kinesin family. KIN-12 subfamily.</text>
</comment>
<protein>
    <recommendedName>
        <fullName evidence="10">Kinesin motor domain-containing protein</fullName>
    </recommendedName>
</protein>
<feature type="region of interest" description="Disordered" evidence="9">
    <location>
        <begin position="1"/>
        <end position="35"/>
    </location>
</feature>
<gene>
    <name evidence="11" type="ORF">WJX75_004111</name>
</gene>
<dbReference type="InterPro" id="IPR001752">
    <property type="entry name" value="Kinesin_motor_dom"/>
</dbReference>
<dbReference type="Pfam" id="PF00225">
    <property type="entry name" value="Kinesin"/>
    <property type="match status" value="1"/>
</dbReference>
<name>A0ABR2YVA0_9CHLO</name>
<dbReference type="PANTHER" id="PTHR37739:SF8">
    <property type="entry name" value="KINESIN-LIKE PROTEIN KIN-12D"/>
    <property type="match status" value="1"/>
</dbReference>
<accession>A0ABR2YVA0</accession>
<evidence type="ECO:0000256" key="6">
    <source>
        <dbReference type="ARBA" id="ARBA00034488"/>
    </source>
</evidence>
<dbReference type="EMBL" id="JALJOT010000004">
    <property type="protein sequence ID" value="KAK9915787.1"/>
    <property type="molecule type" value="Genomic_DNA"/>
</dbReference>
<feature type="compositionally biased region" description="Polar residues" evidence="9">
    <location>
        <begin position="127"/>
        <end position="146"/>
    </location>
</feature>
<evidence type="ECO:0000259" key="10">
    <source>
        <dbReference type="PROSITE" id="PS50067"/>
    </source>
</evidence>
<dbReference type="Proteomes" id="UP001491310">
    <property type="component" value="Unassembled WGS sequence"/>
</dbReference>
<evidence type="ECO:0000256" key="3">
    <source>
        <dbReference type="ARBA" id="ARBA00022840"/>
    </source>
</evidence>
<reference evidence="11 12" key="1">
    <citation type="journal article" date="2024" name="Nat. Commun.">
        <title>Phylogenomics reveals the evolutionary origins of lichenization in chlorophyte algae.</title>
        <authorList>
            <person name="Puginier C."/>
            <person name="Libourel C."/>
            <person name="Otte J."/>
            <person name="Skaloud P."/>
            <person name="Haon M."/>
            <person name="Grisel S."/>
            <person name="Petersen M."/>
            <person name="Berrin J.G."/>
            <person name="Delaux P.M."/>
            <person name="Dal Grande F."/>
            <person name="Keller J."/>
        </authorList>
    </citation>
    <scope>NUCLEOTIDE SEQUENCE [LARGE SCALE GENOMIC DNA]</scope>
    <source>
        <strain evidence="11 12">SAG 216-7</strain>
    </source>
</reference>
<evidence type="ECO:0000256" key="1">
    <source>
        <dbReference type="ARBA" id="ARBA00022701"/>
    </source>
</evidence>
<evidence type="ECO:0000313" key="11">
    <source>
        <dbReference type="EMBL" id="KAK9915787.1"/>
    </source>
</evidence>
<dbReference type="InterPro" id="IPR019821">
    <property type="entry name" value="Kinesin_motor_CS"/>
</dbReference>
<dbReference type="SMART" id="SM00129">
    <property type="entry name" value="KISc"/>
    <property type="match status" value="1"/>
</dbReference>
<dbReference type="PRINTS" id="PR00380">
    <property type="entry name" value="KINESINHEAVY"/>
</dbReference>
<dbReference type="SUPFAM" id="SSF52540">
    <property type="entry name" value="P-loop containing nucleoside triphosphate hydrolases"/>
    <property type="match status" value="1"/>
</dbReference>
<dbReference type="PROSITE" id="PS50067">
    <property type="entry name" value="KINESIN_MOTOR_2"/>
    <property type="match status" value="1"/>
</dbReference>
<dbReference type="Gene3D" id="3.40.850.10">
    <property type="entry name" value="Kinesin motor domain"/>
    <property type="match status" value="1"/>
</dbReference>
<evidence type="ECO:0000256" key="2">
    <source>
        <dbReference type="ARBA" id="ARBA00022741"/>
    </source>
</evidence>
<evidence type="ECO:0000256" key="8">
    <source>
        <dbReference type="SAM" id="Coils"/>
    </source>
</evidence>
<feature type="compositionally biased region" description="Basic and acidic residues" evidence="9">
    <location>
        <begin position="1"/>
        <end position="10"/>
    </location>
</feature>
<feature type="coiled-coil region" evidence="8">
    <location>
        <begin position="771"/>
        <end position="829"/>
    </location>
</feature>
<keyword evidence="2 7" id="KW-0547">Nucleotide-binding</keyword>
<evidence type="ECO:0000256" key="7">
    <source>
        <dbReference type="PROSITE-ProRule" id="PRU00283"/>
    </source>
</evidence>
<dbReference type="InterPro" id="IPR044986">
    <property type="entry name" value="KIF15/KIN-12"/>
</dbReference>
<keyword evidence="5 7" id="KW-0505">Motor protein</keyword>
<feature type="coiled-coil region" evidence="8">
    <location>
        <begin position="624"/>
        <end position="704"/>
    </location>
</feature>
<keyword evidence="12" id="KW-1185">Reference proteome</keyword>
<dbReference type="InterPro" id="IPR027417">
    <property type="entry name" value="P-loop_NTPase"/>
</dbReference>
<proteinExistence type="inferred from homology"/>
<dbReference type="InterPro" id="IPR036961">
    <property type="entry name" value="Kinesin_motor_dom_sf"/>
</dbReference>
<keyword evidence="4 8" id="KW-0175">Coiled coil</keyword>
<comment type="caution">
    <text evidence="11">The sequence shown here is derived from an EMBL/GenBank/DDBJ whole genome shotgun (WGS) entry which is preliminary data.</text>
</comment>
<dbReference type="PANTHER" id="PTHR37739">
    <property type="entry name" value="KINESIN-LIKE PROTEIN KIN-12D"/>
    <property type="match status" value="1"/>
</dbReference>
<keyword evidence="3 7" id="KW-0067">ATP-binding</keyword>
<evidence type="ECO:0000256" key="5">
    <source>
        <dbReference type="ARBA" id="ARBA00023175"/>
    </source>
</evidence>
<feature type="coiled-coil region" evidence="8">
    <location>
        <begin position="1032"/>
        <end position="1059"/>
    </location>
</feature>
<evidence type="ECO:0000256" key="9">
    <source>
        <dbReference type="SAM" id="MobiDB-lite"/>
    </source>
</evidence>
<sequence length="1072" mass="116193">MPRGVRHDENMDPTPLKPLKLSLTPVSRRPSPDVVGESIDALGSFTNAHANDVSLRERFTPPKPSVSKAKAATYKLARSSQASPVKPTPPAASARNASRLHRTFHRPEAGIGRSPFEAAESSRMRQHTPSSVADSRASTYQYSEQAPTSSDNLKVIVRVRPINDRERGLGGHKCIQQSSSQSLKVLTSDAQYFTFDAIAGEATDQEGVFEVAGRPIVENCLAGYNSCIFAYGQTGSGKTYTMSGPSGAEGLHERQGLIPRVFDHLFSRIAKMQTRQVSCKCSFLEIYNENITDLLSPSEAHLQIREDAARGTYVENLCEEEVSSVDDVARLLARGQAARRVGETNMNRESSRSHSVFTCTLQSSTTDESGITNILRSRLNLVDLAGSERQKSSGAAGERLREASSINKSLSSLGLVIMSLVDVQRGAQRHVPYRDSRLTYLLQDSLGGNSKTIMVANISPASANLAETISTLRFAQRAKSIKNKAVVNEDTRGDEGSLRAEIQRLKDELAAYQAGSHLAAAGHQYHATTPVRTHEDGQAGALSTTQAPPPFIPASGHAALVGALRREEAAARCVARLTRELEAVREVIKQREMDAQRTKMIIRLKEDKIARLQSAATGTGLSPDDEAAAELRALREERALLTDKLNNHPDVRKYAVENMQLTEKLAQLQATGCADDTAQLHADIALLRAEILHLTDDNKRLQSTPKIKEVEAAAERAAAQSAAIIEGAMAQAEELRGKAAQETHSQAMEIVRLKDRLAEAEEGRCDTHDKLAVARADVHRLEDRVTALERDLDQSHADVADMRLELEGLRAAADREQALSAEVARANDRTLAAAEEVTALRQEIAERLAAAAAEEELRARTEATVAEQEGTLALMREQASELRAARAQLERALAASTAEAAATIGALKASMERQTADALELEQLRRNEEIATLREELEEQCRMAGEARRASEAASTDLAAARAQAAAAERECCALEQRLNESEAAAEEQDRALAEARKVLMGQLAAVAEEAGQLQDDLQHKASVIAAQARHAQALDVALAQQQEALVAAQAEAMQWRLRCESGRAGGATIVA</sequence>